<comment type="caution">
    <text evidence="2">The sequence shown here is derived from an EMBL/GenBank/DDBJ whole genome shotgun (WGS) entry which is preliminary data.</text>
</comment>
<keyword evidence="3" id="KW-1185">Reference proteome</keyword>
<dbReference type="EMBL" id="AGNL01038697">
    <property type="protein sequence ID" value="EJK53013.1"/>
    <property type="molecule type" value="Genomic_DNA"/>
</dbReference>
<feature type="compositionally biased region" description="Low complexity" evidence="1">
    <location>
        <begin position="116"/>
        <end position="138"/>
    </location>
</feature>
<dbReference type="AlphaFoldDB" id="K0RH09"/>
<evidence type="ECO:0000256" key="1">
    <source>
        <dbReference type="SAM" id="MobiDB-lite"/>
    </source>
</evidence>
<reference evidence="2 3" key="1">
    <citation type="journal article" date="2012" name="Genome Biol.">
        <title>Genome and low-iron response of an oceanic diatom adapted to chronic iron limitation.</title>
        <authorList>
            <person name="Lommer M."/>
            <person name="Specht M."/>
            <person name="Roy A.S."/>
            <person name="Kraemer L."/>
            <person name="Andreson R."/>
            <person name="Gutowska M.A."/>
            <person name="Wolf J."/>
            <person name="Bergner S.V."/>
            <person name="Schilhabel M.B."/>
            <person name="Klostermeier U.C."/>
            <person name="Beiko R.G."/>
            <person name="Rosenstiel P."/>
            <person name="Hippler M."/>
            <person name="Laroche J."/>
        </authorList>
    </citation>
    <scope>NUCLEOTIDE SEQUENCE [LARGE SCALE GENOMIC DNA]</scope>
    <source>
        <strain evidence="2 3">CCMP1005</strain>
    </source>
</reference>
<proteinExistence type="predicted"/>
<feature type="non-terminal residue" evidence="2">
    <location>
        <position position="1"/>
    </location>
</feature>
<sequence>GAGIPDGGSASDPPVRCERCVVCNPGRDPHDAREPAGSAREAPYDGVGRAPPAGVERPRPVPDRRRGIRADGTAPLPPSPRPDDGPDMDKDDVRSLLTEIRQRYSREGADAASHGLSSAPSFQSSASSLAPSSASSRLSDVRSRRSPWSGVRPAFVRPGDHLGASPGRTRPRPALGDGRGAPEPVQGVPQGVEGWARRRDGRRRRGDALRGEGGHGMLSRHERGKDAEATFAVSPCSEKCGSLRR</sequence>
<evidence type="ECO:0000313" key="3">
    <source>
        <dbReference type="Proteomes" id="UP000266841"/>
    </source>
</evidence>
<dbReference type="Proteomes" id="UP000266841">
    <property type="component" value="Unassembled WGS sequence"/>
</dbReference>
<evidence type="ECO:0000313" key="2">
    <source>
        <dbReference type="EMBL" id="EJK53013.1"/>
    </source>
</evidence>
<gene>
    <name evidence="2" type="ORF">THAOC_27626</name>
</gene>
<organism evidence="2 3">
    <name type="scientific">Thalassiosira oceanica</name>
    <name type="common">Marine diatom</name>
    <dbReference type="NCBI Taxonomy" id="159749"/>
    <lineage>
        <taxon>Eukaryota</taxon>
        <taxon>Sar</taxon>
        <taxon>Stramenopiles</taxon>
        <taxon>Ochrophyta</taxon>
        <taxon>Bacillariophyta</taxon>
        <taxon>Coscinodiscophyceae</taxon>
        <taxon>Thalassiosirophycidae</taxon>
        <taxon>Thalassiosirales</taxon>
        <taxon>Thalassiosiraceae</taxon>
        <taxon>Thalassiosira</taxon>
    </lineage>
</organism>
<feature type="compositionally biased region" description="Basic and acidic residues" evidence="1">
    <location>
        <begin position="56"/>
        <end position="69"/>
    </location>
</feature>
<feature type="compositionally biased region" description="Basic and acidic residues" evidence="1">
    <location>
        <begin position="81"/>
        <end position="109"/>
    </location>
</feature>
<name>K0RH09_THAOC</name>
<protein>
    <submittedName>
        <fullName evidence="2">Uncharacterized protein</fullName>
    </submittedName>
</protein>
<feature type="compositionally biased region" description="Basic and acidic residues" evidence="1">
    <location>
        <begin position="206"/>
        <end position="227"/>
    </location>
</feature>
<feature type="region of interest" description="Disordered" evidence="1">
    <location>
        <begin position="1"/>
        <end position="227"/>
    </location>
</feature>
<accession>K0RH09</accession>